<keyword evidence="2" id="KW-0175">Coiled coil</keyword>
<dbReference type="PANTHER" id="PTHR47968:SF36">
    <property type="entry name" value="KINESIN HEAVY CHAIN ISOFORM X1"/>
    <property type="match status" value="1"/>
</dbReference>
<keyword evidence="1" id="KW-0493">Microtubule</keyword>
<dbReference type="PROSITE" id="PS50067">
    <property type="entry name" value="KINESIN_MOTOR_2"/>
    <property type="match status" value="1"/>
</dbReference>
<keyword evidence="8" id="KW-1185">Reference proteome</keyword>
<dbReference type="InterPro" id="IPR036961">
    <property type="entry name" value="Kinesin_motor_dom_sf"/>
</dbReference>
<feature type="binding site" evidence="4">
    <location>
        <begin position="100"/>
        <end position="107"/>
    </location>
    <ligand>
        <name>ATP</name>
        <dbReference type="ChEBI" id="CHEBI:30616"/>
    </ligand>
</feature>
<organism evidence="7 8">
    <name type="scientific">Candidozyma haemuli</name>
    <dbReference type="NCBI Taxonomy" id="45357"/>
    <lineage>
        <taxon>Eukaryota</taxon>
        <taxon>Fungi</taxon>
        <taxon>Dikarya</taxon>
        <taxon>Ascomycota</taxon>
        <taxon>Saccharomycotina</taxon>
        <taxon>Pichiomycetes</taxon>
        <taxon>Metschnikowiaceae</taxon>
        <taxon>Candidozyma</taxon>
    </lineage>
</organism>
<feature type="compositionally biased region" description="Polar residues" evidence="5">
    <location>
        <begin position="372"/>
        <end position="395"/>
    </location>
</feature>
<dbReference type="Gene3D" id="3.40.850.10">
    <property type="entry name" value="Kinesin motor domain"/>
    <property type="match status" value="1"/>
</dbReference>
<feature type="region of interest" description="Disordered" evidence="5">
    <location>
        <begin position="371"/>
        <end position="408"/>
    </location>
</feature>
<dbReference type="InterPro" id="IPR015943">
    <property type="entry name" value="WD40/YVTN_repeat-like_dom_sf"/>
</dbReference>
<keyword evidence="4" id="KW-0067">ATP-binding</keyword>
<dbReference type="InterPro" id="IPR027640">
    <property type="entry name" value="Kinesin-like_fam"/>
</dbReference>
<dbReference type="InterPro" id="IPR001752">
    <property type="entry name" value="Kinesin_motor_dom"/>
</dbReference>
<evidence type="ECO:0000313" key="7">
    <source>
        <dbReference type="EMBL" id="QWU87374.1"/>
    </source>
</evidence>
<evidence type="ECO:0000256" key="2">
    <source>
        <dbReference type="ARBA" id="ARBA00023054"/>
    </source>
</evidence>
<accession>A0ABX8I2Q1</accession>
<reference evidence="7 8" key="1">
    <citation type="submission" date="2021-06" db="EMBL/GenBank/DDBJ databases">
        <title>Candida outbreak in Lebanon.</title>
        <authorList>
            <person name="Finianos M."/>
        </authorList>
    </citation>
    <scope>NUCLEOTIDE SEQUENCE [LARGE SCALE GENOMIC DNA]</scope>
    <source>
        <strain evidence="7">CA3LBN</strain>
    </source>
</reference>
<dbReference type="Proteomes" id="UP000825434">
    <property type="component" value="Chromosome 2"/>
</dbReference>
<evidence type="ECO:0000256" key="5">
    <source>
        <dbReference type="SAM" id="MobiDB-lite"/>
    </source>
</evidence>
<feature type="domain" description="Kinesin motor" evidence="6">
    <location>
        <begin position="19"/>
        <end position="337"/>
    </location>
</feature>
<evidence type="ECO:0000313" key="8">
    <source>
        <dbReference type="Proteomes" id="UP000825434"/>
    </source>
</evidence>
<dbReference type="Pfam" id="PF00225">
    <property type="entry name" value="Kinesin"/>
    <property type="match status" value="1"/>
</dbReference>
<evidence type="ECO:0000256" key="3">
    <source>
        <dbReference type="ARBA" id="ARBA00023175"/>
    </source>
</evidence>
<dbReference type="SMART" id="SM00129">
    <property type="entry name" value="KISc"/>
    <property type="match status" value="1"/>
</dbReference>
<keyword evidence="3 4" id="KW-0505">Motor protein</keyword>
<dbReference type="InterPro" id="IPR027417">
    <property type="entry name" value="P-loop_NTPase"/>
</dbReference>
<dbReference type="InterPro" id="IPR036322">
    <property type="entry name" value="WD40_repeat_dom_sf"/>
</dbReference>
<evidence type="ECO:0000256" key="4">
    <source>
        <dbReference type="PROSITE-ProRule" id="PRU00283"/>
    </source>
</evidence>
<dbReference type="EMBL" id="CP076662">
    <property type="protein sequence ID" value="QWU87374.1"/>
    <property type="molecule type" value="Genomic_DNA"/>
</dbReference>
<sequence>MSVTSPPPRTPTGPDSVNHVQVVCRLRPPDDVRFQRASDSPVEIIDEQTLCINHKEASNVFSFDRVCDATTSQEDFYQLVAAQAVEDMLKGFNGTIFAYGQTGAGKTHTMFGPRHSPGIIPRVSHHLFSQIEGASPDIEHTVEVSCMELHMEQIKDLLNPQATEFAIHEDKENGVYVKGLSHAFVSTEKELEEVVKLGNDNRCVSRTHMNTDSSRSHVIFRIVLSQKSVEGELTRSNLFLVDLAGSEKIDRTGATGQGLEEAKKINLSLSSLGQVINSLTDPSATHVPYRDSKLTRILQESLGGNSRTTLVINIAPGLADAAETLSTLRFGSRAKKIKNTAHINTEPSVDWLKARVKMLEQMNRTLEDQLTKKSTPGFSPNVSLLSPRGSTTISMASDRPASSADDIQRKNKKIESLEKQLLDMKMSQVKKQHEEDSKLFKLETALHRLNDKLSDVELINENLRKHLLISEKIIESRDVKIDKLRALLGEQQAHVQSESQHFESKLQKLQDKLETQRLSEGRMQDGTGSNVLESLHAAANAEATVIHHDNVTSPNEEHEQDSPKSPKFGLNLRIVKPVLLRVKQGKDRIRVSHKGEFGIGGRSNFVQRIHVFPILNKQYIAVARSAGLVQLYERMSKPSGSDNSGSCTYKLVKEWKNSTTGPRDPIIGVGAFRNQYMYTCSGEGKLVIRDLINDDADDSVKSFVIDGPLSCINIEVIPRSTHIVVAAGGKGNSLKIYDFDFAASDFKSNFEDFANLGGHLTRMGLVSSVPEGHSLLRRSTSIRHSFVDVRRLVPVSDTSVNPHSTKGETCAYWVSSVAFWKQGSSRLAFAGTQFGDLFVYDMSKPYKFESRPKRVLQLSQFCINQLKVFNCGQYLFYTDAMSKAGVIDIGTFEVVNFFDYLRIGPTLSSQIYTCSETTSKVSRLSRLSRFLPVYLVSTTIDGTVVIYKLSDSNEKRLCFCSSLTGVIPHFDFLDSDAYGKLDALFGESTSHETHGPRQADPASSKKRKTNDATDANFMMHASSHQGGGHNELTTPHEQNDGLVNDIRTMKLAN</sequence>
<protein>
    <recommendedName>
        <fullName evidence="6">Kinesin motor domain-containing protein</fullName>
    </recommendedName>
</protein>
<dbReference type="PANTHER" id="PTHR47968">
    <property type="entry name" value="CENTROMERE PROTEIN E"/>
    <property type="match status" value="1"/>
</dbReference>
<keyword evidence="4" id="KW-0547">Nucleotide-binding</keyword>
<gene>
    <name evidence="7" type="ORF">CA3LBN_001639</name>
</gene>
<dbReference type="SUPFAM" id="SSF50978">
    <property type="entry name" value="WD40 repeat-like"/>
    <property type="match status" value="1"/>
</dbReference>
<feature type="region of interest" description="Disordered" evidence="5">
    <location>
        <begin position="989"/>
        <end position="1044"/>
    </location>
</feature>
<dbReference type="SUPFAM" id="SSF52540">
    <property type="entry name" value="P-loop containing nucleoside triphosphate hydrolases"/>
    <property type="match status" value="1"/>
</dbReference>
<evidence type="ECO:0000259" key="6">
    <source>
        <dbReference type="PROSITE" id="PS50067"/>
    </source>
</evidence>
<evidence type="ECO:0000256" key="1">
    <source>
        <dbReference type="ARBA" id="ARBA00022701"/>
    </source>
</evidence>
<name>A0ABX8I2Q1_9ASCO</name>
<comment type="similarity">
    <text evidence="4">Belongs to the TRAFAC class myosin-kinesin ATPase superfamily. Kinesin family.</text>
</comment>
<dbReference type="PRINTS" id="PR00380">
    <property type="entry name" value="KINESINHEAVY"/>
</dbReference>
<proteinExistence type="inferred from homology"/>
<dbReference type="Gene3D" id="2.130.10.10">
    <property type="entry name" value="YVTN repeat-like/Quinoprotein amine dehydrogenase"/>
    <property type="match status" value="1"/>
</dbReference>